<reference evidence="2 3" key="1">
    <citation type="journal article" date="2019" name="Syst. Appl. Microbiol.">
        <title>Microvirga tunisiensis sp. nov., a root nodule symbiotic bacterium isolated from Lupinus micranthus and L. luteus grown in Northern Tunisia.</title>
        <authorList>
            <person name="Msaddak A."/>
            <person name="Rejili M."/>
            <person name="Duran D."/>
            <person name="Mars M."/>
            <person name="Palacios J.M."/>
            <person name="Ruiz-Argueso T."/>
            <person name="Rey L."/>
            <person name="Imperial J."/>
        </authorList>
    </citation>
    <scope>NUCLEOTIDE SEQUENCE [LARGE SCALE GENOMIC DNA]</scope>
    <source>
        <strain evidence="2 3">Lmie10</strain>
    </source>
</reference>
<proteinExistence type="predicted"/>
<dbReference type="EMBL" id="VOSK01000042">
    <property type="protein sequence ID" value="MPR26204.1"/>
    <property type="molecule type" value="Genomic_DNA"/>
</dbReference>
<evidence type="ECO:0000313" key="3">
    <source>
        <dbReference type="Proteomes" id="UP000403266"/>
    </source>
</evidence>
<sequence>MADLGESDAGRLMQLYKVLATKGGTEGKALADMTEEELRRYKTESKRRSRERQRLAAKCGSPEPTTDNVRNALADAALMILAANAPGSAEIKKILSMVFAGRPGVPGKVQADACKGKIKPRMIVVHPPADEAP</sequence>
<comment type="caution">
    <text evidence="2">The sequence shown here is derived from an EMBL/GenBank/DDBJ whole genome shotgun (WGS) entry which is preliminary data.</text>
</comment>
<feature type="region of interest" description="Disordered" evidence="1">
    <location>
        <begin position="41"/>
        <end position="67"/>
    </location>
</feature>
<dbReference type="OrthoDB" id="9977738at2"/>
<organism evidence="2 3">
    <name type="scientific">Microvirga tunisiensis</name>
    <dbReference type="NCBI Taxonomy" id="2108360"/>
    <lineage>
        <taxon>Bacteria</taxon>
        <taxon>Pseudomonadati</taxon>
        <taxon>Pseudomonadota</taxon>
        <taxon>Alphaproteobacteria</taxon>
        <taxon>Hyphomicrobiales</taxon>
        <taxon>Methylobacteriaceae</taxon>
        <taxon>Microvirga</taxon>
    </lineage>
</organism>
<evidence type="ECO:0000256" key="1">
    <source>
        <dbReference type="SAM" id="MobiDB-lite"/>
    </source>
</evidence>
<dbReference type="RefSeq" id="WP_152712309.1">
    <property type="nucleotide sequence ID" value="NZ_VOSJ01000037.1"/>
</dbReference>
<dbReference type="Proteomes" id="UP000403266">
    <property type="component" value="Unassembled WGS sequence"/>
</dbReference>
<gene>
    <name evidence="2" type="ORF">FS320_13435</name>
</gene>
<accession>A0A5N7MJ60</accession>
<protein>
    <submittedName>
        <fullName evidence="2">Uncharacterized protein</fullName>
    </submittedName>
</protein>
<evidence type="ECO:0000313" key="2">
    <source>
        <dbReference type="EMBL" id="MPR26204.1"/>
    </source>
</evidence>
<dbReference type="AlphaFoldDB" id="A0A5N7MJ60"/>
<keyword evidence="3" id="KW-1185">Reference proteome</keyword>
<name>A0A5N7MJ60_9HYPH</name>